<organism evidence="1 2">
    <name type="scientific">Orbilia ellipsospora</name>
    <dbReference type="NCBI Taxonomy" id="2528407"/>
    <lineage>
        <taxon>Eukaryota</taxon>
        <taxon>Fungi</taxon>
        <taxon>Dikarya</taxon>
        <taxon>Ascomycota</taxon>
        <taxon>Pezizomycotina</taxon>
        <taxon>Orbiliomycetes</taxon>
        <taxon>Orbiliales</taxon>
        <taxon>Orbiliaceae</taxon>
        <taxon>Orbilia</taxon>
    </lineage>
</organism>
<sequence>MPCMQPTVPDRLRDPEDIDLERLYAELREIQMMASRMAEEIGNPHCGILRDLQALNPDYQPNTIPPIPRPPPRRRRLFGFL</sequence>
<evidence type="ECO:0000313" key="2">
    <source>
        <dbReference type="Proteomes" id="UP001365542"/>
    </source>
</evidence>
<dbReference type="EMBL" id="JAVHJO010000008">
    <property type="protein sequence ID" value="KAK6538303.1"/>
    <property type="molecule type" value="Genomic_DNA"/>
</dbReference>
<evidence type="ECO:0000313" key="1">
    <source>
        <dbReference type="EMBL" id="KAK6538303.1"/>
    </source>
</evidence>
<accession>A0AAV9X8S6</accession>
<dbReference type="Proteomes" id="UP001365542">
    <property type="component" value="Unassembled WGS sequence"/>
</dbReference>
<keyword evidence="2" id="KW-1185">Reference proteome</keyword>
<dbReference type="AlphaFoldDB" id="A0AAV9X8S6"/>
<protein>
    <submittedName>
        <fullName evidence="1">Uncharacterized protein</fullName>
    </submittedName>
</protein>
<gene>
    <name evidence="1" type="ORF">TWF694_011183</name>
</gene>
<comment type="caution">
    <text evidence="1">The sequence shown here is derived from an EMBL/GenBank/DDBJ whole genome shotgun (WGS) entry which is preliminary data.</text>
</comment>
<proteinExistence type="predicted"/>
<name>A0AAV9X8S6_9PEZI</name>
<reference evidence="1 2" key="1">
    <citation type="submission" date="2019-10" db="EMBL/GenBank/DDBJ databases">
        <authorList>
            <person name="Palmer J.M."/>
        </authorList>
    </citation>
    <scope>NUCLEOTIDE SEQUENCE [LARGE SCALE GENOMIC DNA]</scope>
    <source>
        <strain evidence="1 2">TWF694</strain>
    </source>
</reference>